<dbReference type="PANTHER" id="PTHR18919:SF138">
    <property type="entry name" value="ACETYL-COA C-ACETYLTRANSFERASE"/>
    <property type="match status" value="1"/>
</dbReference>
<protein>
    <submittedName>
        <fullName evidence="8">Acetyl-CoA acetyltransferase</fullName>
        <ecNumber evidence="8">2.3.1.9</ecNumber>
    </submittedName>
</protein>
<sequence length="393" mass="41103">MSESVVIVGAKRTPVGSFQGQFSAVSAPELGAVAIKAAVEQAGVKVEDIDEALMGCCLMAGVRQAPARQAVLGAGLPKSVPCTTLTKMCSSAQKTVMIAHDELLAGSVNIAIAGGMESMTNAPHVLTTARSGYRLGNGVLHDHMFLDGLEDAYEKGKPMGVFAELCVDKYAFTREEMDAFAVESVTLAQNAVTSGVFKDEIAPVTVSTRKGDTVVELDETPMKCDASKISKLKPVFKKDGAVTPANSSSISDGAAAFVMMRESDAKAAGITPLARIVGHSTFAHEPSWFTTAPVFAFQNLLKKVGWQAEDVDLWEINEAFAAVTMASMRDLKLPRDKVNVNGGACALGHPIGATGSRILVTLLYALKARGLKRGIAGLCAGGGEATAIAIEVL</sequence>
<dbReference type="EC" id="2.3.1.9" evidence="8"/>
<dbReference type="InterPro" id="IPR020616">
    <property type="entry name" value="Thiolase_N"/>
</dbReference>
<dbReference type="STRING" id="1454003.AW10_01585"/>
<comment type="caution">
    <text evidence="8">The sequence shown here is derived from an EMBL/GenBank/DDBJ whole genome shotgun (WGS) entry which is preliminary data.</text>
</comment>
<evidence type="ECO:0000259" key="6">
    <source>
        <dbReference type="Pfam" id="PF00108"/>
    </source>
</evidence>
<evidence type="ECO:0000256" key="5">
    <source>
        <dbReference type="RuleBase" id="RU003557"/>
    </source>
</evidence>
<dbReference type="Pfam" id="PF00108">
    <property type="entry name" value="Thiolase_N"/>
    <property type="match status" value="1"/>
</dbReference>
<feature type="domain" description="Thiolase C-terminal" evidence="7">
    <location>
        <begin position="271"/>
        <end position="391"/>
    </location>
</feature>
<keyword evidence="2 5" id="KW-0808">Transferase</keyword>
<name>A0A011P063_9PROT</name>
<dbReference type="CDD" id="cd00751">
    <property type="entry name" value="thiolase"/>
    <property type="match status" value="1"/>
</dbReference>
<dbReference type="Gene3D" id="3.40.47.10">
    <property type="match status" value="2"/>
</dbReference>
<dbReference type="AlphaFoldDB" id="A0A011P063"/>
<dbReference type="EMBL" id="JEMX01000028">
    <property type="protein sequence ID" value="EXI80971.1"/>
    <property type="molecule type" value="Genomic_DNA"/>
</dbReference>
<keyword evidence="3 5" id="KW-0012">Acyltransferase</keyword>
<feature type="active site" description="Proton acceptor" evidence="4">
    <location>
        <position position="349"/>
    </location>
</feature>
<gene>
    <name evidence="8" type="primary">thlA</name>
    <name evidence="8" type="ORF">AW10_01585</name>
</gene>
<dbReference type="PIRSF" id="PIRSF000429">
    <property type="entry name" value="Ac-CoA_Ac_transf"/>
    <property type="match status" value="1"/>
</dbReference>
<dbReference type="Proteomes" id="UP000021816">
    <property type="component" value="Unassembled WGS sequence"/>
</dbReference>
<dbReference type="PROSITE" id="PS00099">
    <property type="entry name" value="THIOLASE_3"/>
    <property type="match status" value="1"/>
</dbReference>
<comment type="similarity">
    <text evidence="1 5">Belongs to the thiolase-like superfamily. Thiolase family.</text>
</comment>
<evidence type="ECO:0000256" key="1">
    <source>
        <dbReference type="ARBA" id="ARBA00010982"/>
    </source>
</evidence>
<dbReference type="GO" id="GO:0044281">
    <property type="term" value="P:small molecule metabolic process"/>
    <property type="evidence" value="ECO:0007669"/>
    <property type="project" value="UniProtKB-ARBA"/>
</dbReference>
<dbReference type="InterPro" id="IPR016039">
    <property type="entry name" value="Thiolase-like"/>
</dbReference>
<evidence type="ECO:0000313" key="8">
    <source>
        <dbReference type="EMBL" id="EXI80971.1"/>
    </source>
</evidence>
<feature type="domain" description="Thiolase N-terminal" evidence="6">
    <location>
        <begin position="5"/>
        <end position="263"/>
    </location>
</feature>
<evidence type="ECO:0000313" key="9">
    <source>
        <dbReference type="Proteomes" id="UP000021816"/>
    </source>
</evidence>
<dbReference type="InterPro" id="IPR020617">
    <property type="entry name" value="Thiolase_C"/>
</dbReference>
<accession>A0A011P063</accession>
<dbReference type="Pfam" id="PF02803">
    <property type="entry name" value="Thiolase_C"/>
    <property type="match status" value="1"/>
</dbReference>
<dbReference type="GO" id="GO:0003985">
    <property type="term" value="F:acetyl-CoA C-acetyltransferase activity"/>
    <property type="evidence" value="ECO:0007669"/>
    <property type="project" value="UniProtKB-EC"/>
</dbReference>
<dbReference type="InterPro" id="IPR020610">
    <property type="entry name" value="Thiolase_AS"/>
</dbReference>
<proteinExistence type="inferred from homology"/>
<dbReference type="SUPFAM" id="SSF53901">
    <property type="entry name" value="Thiolase-like"/>
    <property type="match status" value="2"/>
</dbReference>
<dbReference type="InterPro" id="IPR002155">
    <property type="entry name" value="Thiolase"/>
</dbReference>
<feature type="active site" description="Proton acceptor" evidence="4">
    <location>
        <position position="379"/>
    </location>
</feature>
<evidence type="ECO:0000256" key="2">
    <source>
        <dbReference type="ARBA" id="ARBA00022679"/>
    </source>
</evidence>
<evidence type="ECO:0000256" key="3">
    <source>
        <dbReference type="ARBA" id="ARBA00023315"/>
    </source>
</evidence>
<evidence type="ECO:0000256" key="4">
    <source>
        <dbReference type="PIRSR" id="PIRSR000429-1"/>
    </source>
</evidence>
<dbReference type="NCBIfam" id="TIGR01930">
    <property type="entry name" value="AcCoA-C-Actrans"/>
    <property type="match status" value="1"/>
</dbReference>
<dbReference type="PANTHER" id="PTHR18919">
    <property type="entry name" value="ACETYL-COA C-ACYLTRANSFERASE"/>
    <property type="match status" value="1"/>
</dbReference>
<evidence type="ECO:0000259" key="7">
    <source>
        <dbReference type="Pfam" id="PF02803"/>
    </source>
</evidence>
<organism evidence="8 9">
    <name type="scientific">Candidatus Accumulibacter appositus</name>
    <dbReference type="NCBI Taxonomy" id="1454003"/>
    <lineage>
        <taxon>Bacteria</taxon>
        <taxon>Pseudomonadati</taxon>
        <taxon>Pseudomonadota</taxon>
        <taxon>Betaproteobacteria</taxon>
        <taxon>Candidatus Accumulibacter</taxon>
    </lineage>
</organism>
<reference evidence="8 9" key="1">
    <citation type="submission" date="2014-02" db="EMBL/GenBank/DDBJ databases">
        <title>Expanding our view of genomic diversity in Candidatus Accumulibacter clades.</title>
        <authorList>
            <person name="Skennerton C.T."/>
            <person name="Barr J.J."/>
            <person name="Slater F.R."/>
            <person name="Bond P.L."/>
            <person name="Tyson G.W."/>
        </authorList>
    </citation>
    <scope>NUCLEOTIDE SEQUENCE [LARGE SCALE GENOMIC DNA]</scope>
    <source>
        <strain evidence="9">BA-92</strain>
    </source>
</reference>
<dbReference type="PATRIC" id="fig|1454003.3.peg.1636"/>
<feature type="active site" description="Acyl-thioester intermediate" evidence="4">
    <location>
        <position position="89"/>
    </location>
</feature>
<dbReference type="FunFam" id="3.40.47.10:FF:000010">
    <property type="entry name" value="Acetyl-CoA acetyltransferase (Thiolase)"/>
    <property type="match status" value="1"/>
</dbReference>